<proteinExistence type="inferred from homology"/>
<dbReference type="Proteomes" id="UP000001876">
    <property type="component" value="Unassembled WGS sequence"/>
</dbReference>
<dbReference type="GeneID" id="9689044"/>
<dbReference type="SUPFAM" id="SSF49562">
    <property type="entry name" value="C2 domain (Calcium/lipid-binding domain, CaLB)"/>
    <property type="match status" value="2"/>
</dbReference>
<dbReference type="Pfam" id="PF18111">
    <property type="entry name" value="RPGR1_C"/>
    <property type="match status" value="1"/>
</dbReference>
<dbReference type="Gene3D" id="2.60.40.150">
    <property type="entry name" value="C2 domain"/>
    <property type="match status" value="3"/>
</dbReference>
<comment type="subcellular location">
    <subcellularLocation>
        <location evidence="1">Cell projection</location>
        <location evidence="1">Cilium</location>
    </subcellularLocation>
</comment>
<name>C1N6S3_MICPC</name>
<dbReference type="OrthoDB" id="26525at2759"/>
<comment type="similarity">
    <text evidence="2">Belongs to the RPGRIP1 family.</text>
</comment>
<dbReference type="GO" id="GO:0005856">
    <property type="term" value="C:cytoskeleton"/>
    <property type="evidence" value="ECO:0007669"/>
    <property type="project" value="UniProtKB-ARBA"/>
</dbReference>
<keyword evidence="4" id="KW-0969">Cilium</keyword>
<dbReference type="PANTHER" id="PTHR14240">
    <property type="entry name" value="RETINITIS PIGMENTOSA GTPASE REGULATOR-INTERACTING PROTEIN"/>
    <property type="match status" value="1"/>
</dbReference>
<evidence type="ECO:0000256" key="1">
    <source>
        <dbReference type="ARBA" id="ARBA00004138"/>
    </source>
</evidence>
<evidence type="ECO:0000256" key="7">
    <source>
        <dbReference type="SAM" id="MobiDB-lite"/>
    </source>
</evidence>
<dbReference type="PROSITE" id="PS50004">
    <property type="entry name" value="C2"/>
    <property type="match status" value="1"/>
</dbReference>
<accession>C1N6S3</accession>
<dbReference type="GO" id="GO:0035869">
    <property type="term" value="C:ciliary transition zone"/>
    <property type="evidence" value="ECO:0007669"/>
    <property type="project" value="TreeGrafter"/>
</dbReference>
<dbReference type="InterPro" id="IPR031139">
    <property type="entry name" value="RPGRIP1_fam"/>
</dbReference>
<feature type="compositionally biased region" description="Polar residues" evidence="7">
    <location>
        <begin position="520"/>
        <end position="529"/>
    </location>
</feature>
<sequence length="722" mass="79085">MEVELEAANDKIRIFMEMGNANRLMDAAKGSAVVVADDKLDEGSLRAELRGLRETYSDQVEEMHKAQKMLRLEEAQVADLRVALAEEKARADKLNEDLYRRVQAHEAELERRQKKIHKLEAQLRRVLSGGSVADEPAPQTMRASVNGLKNISKADEEDMDDLALGENIFELRLLGVDIEKDAVDEANPATFMTVDFFEHETQATAVQNGLNVTVDHTLQYIVKADAFFLEYLDTKHLPVELNKSLGMDFATLGVARVNLKRVLDDARAGHDPKQPPVHFCDVVGRSGEIIARLRYAAFMRKSIHAALKEYSMRPALPQVVDASDPIAAAFAAARNASSRTPSTLMKIELSCCRELVPRTGEPGAMVPYCSYTFPGLAGHDTIYGRGSNPDFNDVHEFPLVRTTDLETRLERSAMEVIAFDDADMDLEGAGVIGIARVDLGPLAKGLPVQGAYPLFSQTREKRGTVYVSVSWKDPSHDPSTTSKYELPPPARGAAAVSAPYVGTRGEFDIEEDRGAIGKVTPSSPASTSLARLGTGGKPGSRRYDDSVDAPGWKEQTSVAGGGRAADAAGARDNVVVSIGQLELGSALFHDHRVRQMFMLFEFMPKFHRDDQQQTKPVKKTGQVLDFAYTRAFSTKDAGLRKALASVLRGHNEDESTIPFCLVSDDNGIDFEDIGFCEVKLADLLEGDLLDKRVEVLDKNNVAIGHVTLSVVASAALKSIMKD</sequence>
<dbReference type="KEGG" id="mpp:MICPUCDRAFT_65766"/>
<dbReference type="InterPro" id="IPR041091">
    <property type="entry name" value="RPGRIP1_C"/>
</dbReference>
<dbReference type="InterPro" id="IPR021656">
    <property type="entry name" value="C2-C2_1"/>
</dbReference>
<dbReference type="InterPro" id="IPR000008">
    <property type="entry name" value="C2_dom"/>
</dbReference>
<evidence type="ECO:0000313" key="10">
    <source>
        <dbReference type="Proteomes" id="UP000001876"/>
    </source>
</evidence>
<dbReference type="GO" id="GO:1905515">
    <property type="term" value="P:non-motile cilium assembly"/>
    <property type="evidence" value="ECO:0007669"/>
    <property type="project" value="TreeGrafter"/>
</dbReference>
<evidence type="ECO:0000256" key="6">
    <source>
        <dbReference type="SAM" id="Coils"/>
    </source>
</evidence>
<feature type="coiled-coil region" evidence="6">
    <location>
        <begin position="70"/>
        <end position="122"/>
    </location>
</feature>
<evidence type="ECO:0000259" key="8">
    <source>
        <dbReference type="PROSITE" id="PS50004"/>
    </source>
</evidence>
<dbReference type="RefSeq" id="XP_003063603.1">
    <property type="nucleotide sequence ID" value="XM_003063557.1"/>
</dbReference>
<dbReference type="STRING" id="564608.C1N6S3"/>
<gene>
    <name evidence="9" type="ORF">MICPUCDRAFT_65766</name>
</gene>
<organism evidence="10">
    <name type="scientific">Micromonas pusilla (strain CCMP1545)</name>
    <name type="common">Picoplanktonic green alga</name>
    <dbReference type="NCBI Taxonomy" id="564608"/>
    <lineage>
        <taxon>Eukaryota</taxon>
        <taxon>Viridiplantae</taxon>
        <taxon>Chlorophyta</taxon>
        <taxon>Mamiellophyceae</taxon>
        <taxon>Mamiellales</taxon>
        <taxon>Mamiellaceae</taxon>
        <taxon>Micromonas</taxon>
    </lineage>
</organism>
<evidence type="ECO:0000313" key="9">
    <source>
        <dbReference type="EMBL" id="EEH51976.1"/>
    </source>
</evidence>
<dbReference type="InterPro" id="IPR035892">
    <property type="entry name" value="C2_domain_sf"/>
</dbReference>
<evidence type="ECO:0000256" key="4">
    <source>
        <dbReference type="ARBA" id="ARBA00023069"/>
    </source>
</evidence>
<keyword evidence="5" id="KW-0966">Cell projection</keyword>
<evidence type="ECO:0000256" key="5">
    <source>
        <dbReference type="ARBA" id="ARBA00023273"/>
    </source>
</evidence>
<dbReference type="AlphaFoldDB" id="C1N6S3"/>
<keyword evidence="10" id="KW-1185">Reference proteome</keyword>
<reference evidence="9 10" key="1">
    <citation type="journal article" date="2009" name="Science">
        <title>Green evolution and dynamic adaptations revealed by genomes of the marine picoeukaryotes Micromonas.</title>
        <authorList>
            <person name="Worden A.Z."/>
            <person name="Lee J.H."/>
            <person name="Mock T."/>
            <person name="Rouze P."/>
            <person name="Simmons M.P."/>
            <person name="Aerts A.L."/>
            <person name="Allen A.E."/>
            <person name="Cuvelier M.L."/>
            <person name="Derelle E."/>
            <person name="Everett M.V."/>
            <person name="Foulon E."/>
            <person name="Grimwood J."/>
            <person name="Gundlach H."/>
            <person name="Henrissat B."/>
            <person name="Napoli C."/>
            <person name="McDonald S.M."/>
            <person name="Parker M.S."/>
            <person name="Rombauts S."/>
            <person name="Salamov A."/>
            <person name="Von Dassow P."/>
            <person name="Badger J.H."/>
            <person name="Coutinho P.M."/>
            <person name="Demir E."/>
            <person name="Dubchak I."/>
            <person name="Gentemann C."/>
            <person name="Eikrem W."/>
            <person name="Gready J.E."/>
            <person name="John U."/>
            <person name="Lanier W."/>
            <person name="Lindquist E.A."/>
            <person name="Lucas S."/>
            <person name="Mayer K.F."/>
            <person name="Moreau H."/>
            <person name="Not F."/>
            <person name="Otillar R."/>
            <person name="Panaud O."/>
            <person name="Pangilinan J."/>
            <person name="Paulsen I."/>
            <person name="Piegu B."/>
            <person name="Poliakov A."/>
            <person name="Robbens S."/>
            <person name="Schmutz J."/>
            <person name="Toulza E."/>
            <person name="Wyss T."/>
            <person name="Zelensky A."/>
            <person name="Zhou K."/>
            <person name="Armbrust E.V."/>
            <person name="Bhattacharya D."/>
            <person name="Goodenough U.W."/>
            <person name="Van de Peer Y."/>
            <person name="Grigoriev I.V."/>
        </authorList>
    </citation>
    <scope>NUCLEOTIDE SEQUENCE [LARGE SCALE GENOMIC DNA]</scope>
    <source>
        <strain evidence="9 10">CCMP1545</strain>
    </source>
</reference>
<protein>
    <submittedName>
        <fullName evidence="9">Predicted protein</fullName>
    </submittedName>
</protein>
<dbReference type="eggNOG" id="ENOG502QSQG">
    <property type="taxonomic scope" value="Eukaryota"/>
</dbReference>
<feature type="region of interest" description="Disordered" evidence="7">
    <location>
        <begin position="511"/>
        <end position="564"/>
    </location>
</feature>
<dbReference type="PANTHER" id="PTHR14240:SF1">
    <property type="entry name" value="PROTEIN FANTOM-RELATED"/>
    <property type="match status" value="1"/>
</dbReference>
<feature type="domain" description="C2" evidence="8">
    <location>
        <begin position="324"/>
        <end position="452"/>
    </location>
</feature>
<evidence type="ECO:0000256" key="2">
    <source>
        <dbReference type="ARBA" id="ARBA00006042"/>
    </source>
</evidence>
<dbReference type="EMBL" id="GG663749">
    <property type="protein sequence ID" value="EEH51976.1"/>
    <property type="molecule type" value="Genomic_DNA"/>
</dbReference>
<dbReference type="Pfam" id="PF11618">
    <property type="entry name" value="C2-C2_1"/>
    <property type="match status" value="1"/>
</dbReference>
<evidence type="ECO:0000256" key="3">
    <source>
        <dbReference type="ARBA" id="ARBA00023054"/>
    </source>
</evidence>
<keyword evidence="3 6" id="KW-0175">Coiled coil</keyword>